<evidence type="ECO:0000256" key="2">
    <source>
        <dbReference type="ARBA" id="ARBA00022692"/>
    </source>
</evidence>
<reference evidence="6 7" key="1">
    <citation type="submission" date="2020-02" db="EMBL/GenBank/DDBJ databases">
        <title>Whole-genome analyses of novel actinobacteria.</title>
        <authorList>
            <person name="Sahin N."/>
        </authorList>
    </citation>
    <scope>NUCLEOTIDE SEQUENCE [LARGE SCALE GENOMIC DNA]</scope>
    <source>
        <strain evidence="6 7">A7024</strain>
    </source>
</reference>
<dbReference type="AlphaFoldDB" id="A0A6G4TR99"/>
<evidence type="ECO:0000256" key="5">
    <source>
        <dbReference type="SAM" id="Phobius"/>
    </source>
</evidence>
<comment type="caution">
    <text evidence="6">The sequence shown here is derived from an EMBL/GenBank/DDBJ whole genome shotgun (WGS) entry which is preliminary data.</text>
</comment>
<keyword evidence="3 5" id="KW-1133">Transmembrane helix</keyword>
<evidence type="ECO:0000256" key="4">
    <source>
        <dbReference type="ARBA" id="ARBA00023136"/>
    </source>
</evidence>
<dbReference type="EMBL" id="JAAKZV010000001">
    <property type="protein sequence ID" value="NGN62313.1"/>
    <property type="molecule type" value="Genomic_DNA"/>
</dbReference>
<gene>
    <name evidence="6" type="ORF">G5C51_00095</name>
</gene>
<protein>
    <submittedName>
        <fullName evidence="6">DoxX family protein</fullName>
    </submittedName>
</protein>
<keyword evidence="2 5" id="KW-0812">Transmembrane</keyword>
<comment type="subcellular location">
    <subcellularLocation>
        <location evidence="1">Membrane</location>
        <topology evidence="1">Multi-pass membrane protein</topology>
    </subcellularLocation>
</comment>
<keyword evidence="4 5" id="KW-0472">Membrane</keyword>
<dbReference type="Pfam" id="PF13564">
    <property type="entry name" value="DoxX_2"/>
    <property type="match status" value="1"/>
</dbReference>
<evidence type="ECO:0000313" key="6">
    <source>
        <dbReference type="EMBL" id="NGN62313.1"/>
    </source>
</evidence>
<feature type="transmembrane region" description="Helical" evidence="5">
    <location>
        <begin position="100"/>
        <end position="118"/>
    </location>
</feature>
<organism evidence="6 7">
    <name type="scientific">Streptomyces coryli</name>
    <dbReference type="NCBI Taxonomy" id="1128680"/>
    <lineage>
        <taxon>Bacteria</taxon>
        <taxon>Bacillati</taxon>
        <taxon>Actinomycetota</taxon>
        <taxon>Actinomycetes</taxon>
        <taxon>Kitasatosporales</taxon>
        <taxon>Streptomycetaceae</taxon>
        <taxon>Streptomyces</taxon>
    </lineage>
</organism>
<evidence type="ECO:0000256" key="1">
    <source>
        <dbReference type="ARBA" id="ARBA00004141"/>
    </source>
</evidence>
<dbReference type="GO" id="GO:0016020">
    <property type="term" value="C:membrane"/>
    <property type="evidence" value="ECO:0007669"/>
    <property type="project" value="UniProtKB-SubCell"/>
</dbReference>
<proteinExistence type="predicted"/>
<sequence>MTERTRTVVHRIVAAEFLLGAITKYWPGTGPFGQDYAIKFTQWGYPPDFRFVVGTLELLCAVLLLAPRKPARFLGATGLVLVLTGAVTTHIIAADPLTQSLAAPLHLIIAAAIAIANWPPDCRHLLRPWQPAGTP</sequence>
<evidence type="ECO:0000313" key="7">
    <source>
        <dbReference type="Proteomes" id="UP000481583"/>
    </source>
</evidence>
<feature type="transmembrane region" description="Helical" evidence="5">
    <location>
        <begin position="73"/>
        <end position="94"/>
    </location>
</feature>
<keyword evidence="7" id="KW-1185">Reference proteome</keyword>
<feature type="transmembrane region" description="Helical" evidence="5">
    <location>
        <begin position="49"/>
        <end position="66"/>
    </location>
</feature>
<accession>A0A6G4TR99</accession>
<name>A0A6G4TR99_9ACTN</name>
<dbReference type="Proteomes" id="UP000481583">
    <property type="component" value="Unassembled WGS sequence"/>
</dbReference>
<evidence type="ECO:0000256" key="3">
    <source>
        <dbReference type="ARBA" id="ARBA00022989"/>
    </source>
</evidence>
<dbReference type="InterPro" id="IPR032808">
    <property type="entry name" value="DoxX"/>
</dbReference>